<comment type="caution">
    <text evidence="18">The sequence shown here is derived from an EMBL/GenBank/DDBJ whole genome shotgun (WGS) entry which is preliminary data.</text>
</comment>
<comment type="similarity">
    <text evidence="13">Belongs to the JHDM2 histone demethylase family.</text>
</comment>
<dbReference type="EMBL" id="VXIV02001533">
    <property type="protein sequence ID" value="KAF6032162.1"/>
    <property type="molecule type" value="Genomic_DNA"/>
</dbReference>
<dbReference type="GO" id="GO:0006357">
    <property type="term" value="P:regulation of transcription by RNA polymerase II"/>
    <property type="evidence" value="ECO:0007669"/>
    <property type="project" value="TreeGrafter"/>
</dbReference>
<feature type="compositionally biased region" description="Polar residues" evidence="16">
    <location>
        <begin position="923"/>
        <end position="934"/>
    </location>
</feature>
<evidence type="ECO:0000256" key="13">
    <source>
        <dbReference type="ARBA" id="ARBA00037987"/>
    </source>
</evidence>
<dbReference type="SUPFAM" id="SSF51197">
    <property type="entry name" value="Clavaminate synthase-like"/>
    <property type="match status" value="1"/>
</dbReference>
<feature type="compositionally biased region" description="Basic and acidic residues" evidence="16">
    <location>
        <begin position="1265"/>
        <end position="1274"/>
    </location>
</feature>
<feature type="region of interest" description="Disordered" evidence="16">
    <location>
        <begin position="824"/>
        <end position="863"/>
    </location>
</feature>
<feature type="region of interest" description="Disordered" evidence="16">
    <location>
        <begin position="1202"/>
        <end position="1370"/>
    </location>
</feature>
<dbReference type="PANTHER" id="PTHR12549:SF38">
    <property type="entry name" value="JMJC DOMAIN-CONTAINING HISTONE DEMETHYLASE 2, ISOFORM A"/>
    <property type="match status" value="1"/>
</dbReference>
<dbReference type="InterPro" id="IPR054503">
    <property type="entry name" value="KDM3AB_Tudor"/>
</dbReference>
<feature type="compositionally biased region" description="Polar residues" evidence="16">
    <location>
        <begin position="581"/>
        <end position="590"/>
    </location>
</feature>
<dbReference type="GO" id="GO:0031490">
    <property type="term" value="F:chromatin DNA binding"/>
    <property type="evidence" value="ECO:0007669"/>
    <property type="project" value="TreeGrafter"/>
</dbReference>
<dbReference type="GO" id="GO:0000118">
    <property type="term" value="C:histone deacetylase complex"/>
    <property type="evidence" value="ECO:0007669"/>
    <property type="project" value="TreeGrafter"/>
</dbReference>
<dbReference type="Pfam" id="PF22989">
    <property type="entry name" value="DUF7030"/>
    <property type="match status" value="1"/>
</dbReference>
<feature type="domain" description="JmjC" evidence="17">
    <location>
        <begin position="1995"/>
        <end position="2195"/>
    </location>
</feature>
<dbReference type="PROSITE" id="PS51184">
    <property type="entry name" value="JMJC"/>
    <property type="match status" value="1"/>
</dbReference>
<gene>
    <name evidence="18" type="ORF">EB796_009557</name>
</gene>
<keyword evidence="8" id="KW-0560">Oxidoreductase</keyword>
<dbReference type="InterPro" id="IPR054504">
    <property type="entry name" value="PWWP_KDM3B"/>
</dbReference>
<keyword evidence="7" id="KW-0223">Dioxygenase</keyword>
<comment type="subcellular location">
    <subcellularLocation>
        <location evidence="2">Nucleus</location>
    </subcellularLocation>
</comment>
<dbReference type="Pfam" id="PF22988">
    <property type="entry name" value="PWWP_KDM3B"/>
    <property type="match status" value="1"/>
</dbReference>
<dbReference type="InterPro" id="IPR054294">
    <property type="entry name" value="DUF7030"/>
</dbReference>
<feature type="compositionally biased region" description="Polar residues" evidence="16">
    <location>
        <begin position="1227"/>
        <end position="1250"/>
    </location>
</feature>
<dbReference type="GO" id="GO:0140683">
    <property type="term" value="F:histone H3K9me/H3K9me2 demethylase activity"/>
    <property type="evidence" value="ECO:0007669"/>
    <property type="project" value="UniProtKB-EC"/>
</dbReference>
<proteinExistence type="inferred from homology"/>
<evidence type="ECO:0000256" key="3">
    <source>
        <dbReference type="ARBA" id="ARBA00022723"/>
    </source>
</evidence>
<feature type="region of interest" description="Disordered" evidence="16">
    <location>
        <begin position="1049"/>
        <end position="1085"/>
    </location>
</feature>
<evidence type="ECO:0000256" key="16">
    <source>
        <dbReference type="SAM" id="MobiDB-lite"/>
    </source>
</evidence>
<dbReference type="Gene3D" id="2.60.120.650">
    <property type="entry name" value="Cupin"/>
    <property type="match status" value="1"/>
</dbReference>
<dbReference type="InterPro" id="IPR045109">
    <property type="entry name" value="LSDs-like"/>
</dbReference>
<keyword evidence="10" id="KW-0805">Transcription regulation</keyword>
<evidence type="ECO:0000256" key="6">
    <source>
        <dbReference type="ARBA" id="ARBA00022853"/>
    </source>
</evidence>
<organism evidence="18 19">
    <name type="scientific">Bugula neritina</name>
    <name type="common">Brown bryozoan</name>
    <name type="synonym">Sertularia neritina</name>
    <dbReference type="NCBI Taxonomy" id="10212"/>
    <lineage>
        <taxon>Eukaryota</taxon>
        <taxon>Metazoa</taxon>
        <taxon>Spiralia</taxon>
        <taxon>Lophotrochozoa</taxon>
        <taxon>Bryozoa</taxon>
        <taxon>Gymnolaemata</taxon>
        <taxon>Cheilostomatida</taxon>
        <taxon>Flustrina</taxon>
        <taxon>Buguloidea</taxon>
        <taxon>Bugulidae</taxon>
        <taxon>Bugula</taxon>
    </lineage>
</organism>
<keyword evidence="19" id="KW-1185">Reference proteome</keyword>
<feature type="region of interest" description="Disordered" evidence="16">
    <location>
        <begin position="677"/>
        <end position="701"/>
    </location>
</feature>
<keyword evidence="9" id="KW-0408">Iron</keyword>
<dbReference type="GO" id="GO:0008270">
    <property type="term" value="F:zinc ion binding"/>
    <property type="evidence" value="ECO:0007669"/>
    <property type="project" value="UniProtKB-KW"/>
</dbReference>
<evidence type="ECO:0000256" key="8">
    <source>
        <dbReference type="ARBA" id="ARBA00023002"/>
    </source>
</evidence>
<feature type="region of interest" description="Disordered" evidence="16">
    <location>
        <begin position="565"/>
        <end position="620"/>
    </location>
</feature>
<comment type="catalytic activity">
    <reaction evidence="15">
        <text>N(6),N(6)-dimethyl-L-lysyl(9)-[histone H3] + 2 2-oxoglutarate + 2 O2 = L-lysyl(9)-[histone H3] + 2 formaldehyde + 2 succinate + 2 CO2</text>
        <dbReference type="Rhea" id="RHEA:60188"/>
        <dbReference type="Rhea" id="RHEA-COMP:15541"/>
        <dbReference type="Rhea" id="RHEA-COMP:15546"/>
        <dbReference type="ChEBI" id="CHEBI:15379"/>
        <dbReference type="ChEBI" id="CHEBI:16526"/>
        <dbReference type="ChEBI" id="CHEBI:16810"/>
        <dbReference type="ChEBI" id="CHEBI:16842"/>
        <dbReference type="ChEBI" id="CHEBI:29969"/>
        <dbReference type="ChEBI" id="CHEBI:30031"/>
        <dbReference type="ChEBI" id="CHEBI:61976"/>
        <dbReference type="EC" id="1.14.11.65"/>
    </reaction>
</comment>
<evidence type="ECO:0000256" key="5">
    <source>
        <dbReference type="ARBA" id="ARBA00022833"/>
    </source>
</evidence>
<evidence type="ECO:0000256" key="10">
    <source>
        <dbReference type="ARBA" id="ARBA00023015"/>
    </source>
</evidence>
<dbReference type="SMART" id="SM00558">
    <property type="entry name" value="JmjC"/>
    <property type="match status" value="1"/>
</dbReference>
<dbReference type="Pfam" id="PF22987">
    <property type="entry name" value="Tudor_KDM3B"/>
    <property type="match status" value="1"/>
</dbReference>
<evidence type="ECO:0000256" key="1">
    <source>
        <dbReference type="ARBA" id="ARBA00001954"/>
    </source>
</evidence>
<feature type="compositionally biased region" description="Polar residues" evidence="16">
    <location>
        <begin position="605"/>
        <end position="620"/>
    </location>
</feature>
<feature type="compositionally biased region" description="Basic and acidic residues" evidence="16">
    <location>
        <begin position="935"/>
        <end position="949"/>
    </location>
</feature>
<dbReference type="FunFam" id="2.60.120.650:FF:000004">
    <property type="entry name" value="Putative lysine-specific demethylase 3B"/>
    <property type="match status" value="1"/>
</dbReference>
<evidence type="ECO:0000256" key="12">
    <source>
        <dbReference type="ARBA" id="ARBA00023242"/>
    </source>
</evidence>
<keyword evidence="12" id="KW-0539">Nucleus</keyword>
<reference evidence="18" key="1">
    <citation type="submission" date="2020-06" db="EMBL/GenBank/DDBJ databases">
        <title>Draft genome of Bugula neritina, a colonial animal packing powerful symbionts and potential medicines.</title>
        <authorList>
            <person name="Rayko M."/>
        </authorList>
    </citation>
    <scope>NUCLEOTIDE SEQUENCE [LARGE SCALE GENOMIC DNA]</scope>
    <source>
        <strain evidence="18">Kwan_BN1</strain>
    </source>
</reference>
<feature type="compositionally biased region" description="Low complexity" evidence="16">
    <location>
        <begin position="316"/>
        <end position="327"/>
    </location>
</feature>
<feature type="compositionally biased region" description="Polar residues" evidence="16">
    <location>
        <begin position="367"/>
        <end position="381"/>
    </location>
</feature>
<evidence type="ECO:0000313" key="19">
    <source>
        <dbReference type="Proteomes" id="UP000593567"/>
    </source>
</evidence>
<feature type="compositionally biased region" description="Polar residues" evidence="16">
    <location>
        <begin position="1067"/>
        <end position="1085"/>
    </location>
</feature>
<feature type="region of interest" description="Disordered" evidence="16">
    <location>
        <begin position="633"/>
        <end position="661"/>
    </location>
</feature>
<evidence type="ECO:0000259" key="17">
    <source>
        <dbReference type="PROSITE" id="PS51184"/>
    </source>
</evidence>
<evidence type="ECO:0000256" key="11">
    <source>
        <dbReference type="ARBA" id="ARBA00023163"/>
    </source>
</evidence>
<comment type="cofactor">
    <cofactor evidence="1">
        <name>Fe(2+)</name>
        <dbReference type="ChEBI" id="CHEBI:29033"/>
    </cofactor>
</comment>
<feature type="compositionally biased region" description="Basic residues" evidence="16">
    <location>
        <begin position="1321"/>
        <end position="1330"/>
    </location>
</feature>
<evidence type="ECO:0000313" key="18">
    <source>
        <dbReference type="EMBL" id="KAF6032162.1"/>
    </source>
</evidence>
<name>A0A7J7K0M6_BUGNE</name>
<feature type="compositionally biased region" description="Low complexity" evidence="16">
    <location>
        <begin position="1161"/>
        <end position="1173"/>
    </location>
</feature>
<evidence type="ECO:0000256" key="15">
    <source>
        <dbReference type="ARBA" id="ARBA00047648"/>
    </source>
</evidence>
<feature type="compositionally biased region" description="Low complexity" evidence="16">
    <location>
        <begin position="568"/>
        <end position="580"/>
    </location>
</feature>
<dbReference type="GO" id="GO:0000785">
    <property type="term" value="C:chromatin"/>
    <property type="evidence" value="ECO:0007669"/>
    <property type="project" value="TreeGrafter"/>
</dbReference>
<dbReference type="Pfam" id="PF02373">
    <property type="entry name" value="JmjC"/>
    <property type="match status" value="1"/>
</dbReference>
<sequence>MPMALKFREEVVGKRFLALLRESSQFEFEIPSTLKAIPKINSTAESLTETDHNSFTAHGGANLHSHKNQFSNINSTWDITACKWISGVVRAASDKDITCQDSQPQILVEFDHCDWQKRDWLKVHEDFSVLLVEETLVISQRSHPEKPTKKCWWPALTFKVIVDSIGATKSEKQPVEFLVDQTLSFVAPSNLSEYTDGNRALDQQCREAATRWTEYQDGQRILVSTPTVLVGFRVKVYRTEGTTQWFTAVIQQYNDSTKELSLLDDTVLEEHCESAELTQIIPLDGVVETILKGTESRIVPRRRAKEQGNSKEPAGQSTQASSTSNQAIKTSKPINSLTTPTASRGELVKSVTSVSANKTHTKKAGSGSYSQDSATNKQPSLSKKELSNLDSAAAVTTAPTSVIRHTPRPERRLKRLGKSDKPTSLGAEIGSRKSRKTSNHLTNVSSSSQSKVLSTLSAPGSKDVIDVPLETQSVSSEQDSLPDMHIKKQRILSAVSESKSKQPFSNIEGLSESDINGASTSSTTGVIVRGSGDNTKLLPPVASTVHQSSPLRNLGHIGTNNQAEKLSESSIDGCSSGYSSATTTDSTVSPQDKDGLRNPSAALIVSSNPSPKTSSAPTSVVTENSFVKQLGISSPHSLKAKPGQEYNSSSVSPLVGDPPLVPYRDPELLKRDAEVRKMAHTPSGSQPPTSRSIPAASAAMPALAQQSAPPLPAAAALPAAAMLNPQVAHHLQMQQLMQQYQMMEQIRQLQAIQTLNPLQQYSILQQQQLAAQQQLALGGMFDRQPRPCLPTNPAAAAAAQWMMMPQFSGDKPLLSDLQREHELRLDQKERADRAERQKLAKEKAEKERLDKEKEKQQMHDRQERARILKESALLAQDAVNQHFSESLRRMPHTTTTPPVNPSPNPLMMNMWSTKKQFMGAGDSSVQPQDLSISNKNKESARQDKEREQQFHAALSSQNMSISEEKQKAALSRPHETLMRSIQTGSSGQQSSSPAKLVDEHFMKAGLAQLPPKSELTEYSLYGYQSQSFPYKYVSRDQLQRQLCEDEKIETKDIKPPIQTLAGKDLSKPTQRSTPPRTASQPTGSHAIYSNQLIQEGLIPNPVYNPRVSVPGTVPTNDASSSISALVSMSMQAGNHLVAGDRYSKDSPQTSVKSQPGLPARSSQSMSLPSTTSSANTSTYPQSFKSFVETAVTQAFYKDMELEEQKKKSSPPRSPTVAVNPAIKSEKTNNGTMDTDSDTLSAPSPTLSVKTESQEAKPCHPKMKLKKEWLQRHTECGVAAPTSSSSPTSQTASAPLLNNSSVSNLSETTTSASETEAENQGIHKHKSKKRKSDSLNPVANGQSKKTKNSEVSSSLQHENTSRSSGSSAHNINSCAVKPAAGGDGIMQCSYNDEQNSIKQLADIAFRADRMEAVPYASKPLVRTNIATLKKTLQPFVQDGSCIEMAPKLTKCRECKLSTTQRIKKTPNIFCRFYAFRMLKFSRNGQISIAGFCDISQAEPDDITIWLPHIATKSRKLLPQDVKNAKYIISNVGEEFCRLVEQEQECISWSNTKRVWKRAVQGVREMCDLCDTTLFNVHWVCHRCGYVVCIDCYRVKRKMPSRTSNGVFEEHRKWLPCMTGKNHEPDKLMLTSIIPADALKITRDLIHHVRRKHSIKSSCICTEPPESSDTPKSVENINQELSIDSAPVKVPIVNSTAEGRLSLSYPQDVYRQSTYLSASLDNKTLNTYSDDPLSLLADVAAMAPSTNGPGLLSEVKVNGTATVEDMDTGGGEKKPCTTLRKLLTRNQANGNLTSDKQVHEIVNTAMDTAAATQKRPLNTGPKNHHEFAHYQRRNGTYLSGRVEAIPTCYLKETSLQYPDIKHSWMCEGKLLILHDPQHPNNFQLFNQRWTLGQPVIVSNVSKHMKVEELWTPEAFSKDFGHDRPDLIDCRRNEPLNGYQIKCFWDGFEDQSKRLTDADGQPLILKLKDWPTSEDFAESMPSRFQDLMSALPMPQYTQRNGQLNLAGRLPEFFVKPDLGPKMYIAYGLAKYPQSGTTNLHLDVSDAVNVMVFVAHEKELEPDVMKLIEDSDCDELMKKRITDDGEIPGALWHIYDACDADKMRDLLNKVALELGMELEPYHDPIHDQQFYLDKNLRQRLADEYGVYGYPILQCVGDAVFIPAGAPHQVQNLNGCVKVAEDFVSPEHLHHCFNLTQEFRLLSNTHANHEDKLQVKNIIYHAIKDAVAVLDQSESIEK</sequence>
<evidence type="ECO:0000256" key="2">
    <source>
        <dbReference type="ARBA" id="ARBA00004123"/>
    </source>
</evidence>
<feature type="compositionally biased region" description="Polar residues" evidence="16">
    <location>
        <begin position="1333"/>
        <end position="1370"/>
    </location>
</feature>
<evidence type="ECO:0000256" key="14">
    <source>
        <dbReference type="ARBA" id="ARBA00038951"/>
    </source>
</evidence>
<feature type="region of interest" description="Disordered" evidence="16">
    <location>
        <begin position="918"/>
        <end position="962"/>
    </location>
</feature>
<dbReference type="OrthoDB" id="1667110at2759"/>
<feature type="compositionally biased region" description="Polar residues" evidence="16">
    <location>
        <begin position="328"/>
        <end position="342"/>
    </location>
</feature>
<dbReference type="PANTHER" id="PTHR12549">
    <property type="entry name" value="JMJC DOMAIN-CONTAINING HISTONE DEMETHYLATION PROTEIN"/>
    <property type="match status" value="1"/>
</dbReference>
<feature type="region of interest" description="Disordered" evidence="16">
    <location>
        <begin position="298"/>
        <end position="457"/>
    </location>
</feature>
<dbReference type="EC" id="1.14.11.65" evidence="14"/>
<feature type="compositionally biased region" description="Low complexity" evidence="16">
    <location>
        <begin position="391"/>
        <end position="402"/>
    </location>
</feature>
<protein>
    <recommendedName>
        <fullName evidence="14">[histone H3]-dimethyl-L-lysine(9) demethylase</fullName>
        <ecNumber evidence="14">1.14.11.65</ecNumber>
    </recommendedName>
</protein>
<feature type="compositionally biased region" description="Low complexity" evidence="16">
    <location>
        <begin position="1278"/>
        <end position="1313"/>
    </location>
</feature>
<feature type="compositionally biased region" description="Polar residues" evidence="16">
    <location>
        <begin position="682"/>
        <end position="692"/>
    </location>
</feature>
<dbReference type="Proteomes" id="UP000593567">
    <property type="component" value="Unassembled WGS sequence"/>
</dbReference>
<accession>A0A7J7K0M6</accession>
<feature type="region of interest" description="Disordered" evidence="16">
    <location>
        <begin position="1139"/>
        <end position="1179"/>
    </location>
</feature>
<keyword evidence="11" id="KW-0804">Transcription</keyword>
<evidence type="ECO:0000256" key="9">
    <source>
        <dbReference type="ARBA" id="ARBA00023004"/>
    </source>
</evidence>
<keyword evidence="5" id="KW-0862">Zinc</keyword>
<evidence type="ECO:0000256" key="7">
    <source>
        <dbReference type="ARBA" id="ARBA00022964"/>
    </source>
</evidence>
<keyword evidence="3" id="KW-0479">Metal-binding</keyword>
<dbReference type="GO" id="GO:0003712">
    <property type="term" value="F:transcription coregulator activity"/>
    <property type="evidence" value="ECO:0007669"/>
    <property type="project" value="TreeGrafter"/>
</dbReference>
<keyword evidence="4" id="KW-0863">Zinc-finger</keyword>
<evidence type="ECO:0000256" key="4">
    <source>
        <dbReference type="ARBA" id="ARBA00022771"/>
    </source>
</evidence>
<keyword evidence="6" id="KW-0156">Chromatin regulator</keyword>
<feature type="compositionally biased region" description="Low complexity" evidence="16">
    <location>
        <begin position="444"/>
        <end position="457"/>
    </location>
</feature>
<dbReference type="InterPro" id="IPR003347">
    <property type="entry name" value="JmjC_dom"/>
</dbReference>